<dbReference type="NCBIfam" id="TIGR00488">
    <property type="entry name" value="bis(5'-nucleosyl)-tetraphosphatase (symmetrical) YqeK"/>
    <property type="match status" value="1"/>
</dbReference>
<evidence type="ECO:0000256" key="2">
    <source>
        <dbReference type="ARBA" id="ARBA00022723"/>
    </source>
</evidence>
<dbReference type="RefSeq" id="WP_326124361.1">
    <property type="nucleotide sequence ID" value="NZ_JARSFG010000020.1"/>
</dbReference>
<proteinExistence type="predicted"/>
<dbReference type="Proteomes" id="UP001344888">
    <property type="component" value="Unassembled WGS sequence"/>
</dbReference>
<keyword evidence="2" id="KW-0479">Metal-binding</keyword>
<dbReference type="InterPro" id="IPR005249">
    <property type="entry name" value="YqeK"/>
</dbReference>
<dbReference type="PANTHER" id="PTHR35795">
    <property type="entry name" value="SLR1885 PROTEIN"/>
    <property type="match status" value="1"/>
</dbReference>
<evidence type="ECO:0000313" key="8">
    <source>
        <dbReference type="EMBL" id="MEC1179862.1"/>
    </source>
</evidence>
<dbReference type="CDD" id="cd00077">
    <property type="entry name" value="HDc"/>
    <property type="match status" value="1"/>
</dbReference>
<dbReference type="InterPro" id="IPR051094">
    <property type="entry name" value="Diverse_Catalytic_Enzymes"/>
</dbReference>
<accession>A0AAW9NU15</accession>
<sequence>MEREKLLNAIKPRMPEKRYVHTIGVMETAIGLAQRYGEDSKKAEIAAILHDVAKYANEEWMRDIVRTHSLGSDLIAWGTEILHGPVGAWVAQTEFQVEDEAILNAIRFHTTGRANMTKLEEILFIADMIEPNRKFPGVDALREIAQQDLKLAMRACIQHSVAHLIKMELAIYPRSIECYNYYISMEQKPSLQ</sequence>
<dbReference type="PANTHER" id="PTHR35795:SF1">
    <property type="entry name" value="BIS(5'-NUCLEOSYL)-TETRAPHOSPHATASE, SYMMETRICAL"/>
    <property type="match status" value="1"/>
</dbReference>
<dbReference type="GO" id="GO:0000166">
    <property type="term" value="F:nucleotide binding"/>
    <property type="evidence" value="ECO:0007669"/>
    <property type="project" value="UniProtKB-KW"/>
</dbReference>
<dbReference type="SMART" id="SM00471">
    <property type="entry name" value="HDc"/>
    <property type="match status" value="1"/>
</dbReference>
<dbReference type="EMBL" id="JARSFG010000020">
    <property type="protein sequence ID" value="MEC1179862.1"/>
    <property type="molecule type" value="Genomic_DNA"/>
</dbReference>
<dbReference type="PROSITE" id="PS51831">
    <property type="entry name" value="HD"/>
    <property type="match status" value="1"/>
</dbReference>
<evidence type="ECO:0000313" key="9">
    <source>
        <dbReference type="Proteomes" id="UP001344888"/>
    </source>
</evidence>
<dbReference type="SUPFAM" id="SSF109604">
    <property type="entry name" value="HD-domain/PDEase-like"/>
    <property type="match status" value="1"/>
</dbReference>
<evidence type="ECO:0000256" key="3">
    <source>
        <dbReference type="ARBA" id="ARBA00022741"/>
    </source>
</evidence>
<dbReference type="AlphaFoldDB" id="A0AAW9NU15"/>
<dbReference type="NCBIfam" id="TIGR00277">
    <property type="entry name" value="HDIG"/>
    <property type="match status" value="1"/>
</dbReference>
<protein>
    <recommendedName>
        <fullName evidence="1">bis(5'-nucleosyl)-tetraphosphatase (symmetrical)</fullName>
        <ecNumber evidence="1">3.6.1.41</ecNumber>
    </recommendedName>
</protein>
<evidence type="ECO:0000256" key="6">
    <source>
        <dbReference type="ARBA" id="ARBA00049417"/>
    </source>
</evidence>
<name>A0AAW9NU15_9BACL</name>
<evidence type="ECO:0000256" key="1">
    <source>
        <dbReference type="ARBA" id="ARBA00012506"/>
    </source>
</evidence>
<dbReference type="GO" id="GO:0046872">
    <property type="term" value="F:metal ion binding"/>
    <property type="evidence" value="ECO:0007669"/>
    <property type="project" value="UniProtKB-KW"/>
</dbReference>
<keyword evidence="5" id="KW-0408">Iron</keyword>
<keyword evidence="9" id="KW-1185">Reference proteome</keyword>
<gene>
    <name evidence="8" type="primary">yqeK</name>
    <name evidence="8" type="ORF">P9B03_15285</name>
</gene>
<dbReference type="Gene3D" id="1.10.3210.10">
    <property type="entry name" value="Hypothetical protein af1432"/>
    <property type="match status" value="1"/>
</dbReference>
<dbReference type="InterPro" id="IPR003607">
    <property type="entry name" value="HD/PDEase_dom"/>
</dbReference>
<dbReference type="EC" id="3.6.1.41" evidence="1"/>
<reference evidence="8 9" key="1">
    <citation type="submission" date="2023-03" db="EMBL/GenBank/DDBJ databases">
        <title>Bacillus Genome Sequencing.</title>
        <authorList>
            <person name="Dunlap C."/>
        </authorList>
    </citation>
    <scope>NUCLEOTIDE SEQUENCE [LARGE SCALE GENOMIC DNA]</scope>
    <source>
        <strain evidence="8 9">B-59205</strain>
    </source>
</reference>
<dbReference type="Pfam" id="PF01966">
    <property type="entry name" value="HD"/>
    <property type="match status" value="1"/>
</dbReference>
<organism evidence="8 9">
    <name type="scientific">Metasolibacillus meyeri</name>
    <dbReference type="NCBI Taxonomy" id="1071052"/>
    <lineage>
        <taxon>Bacteria</taxon>
        <taxon>Bacillati</taxon>
        <taxon>Bacillota</taxon>
        <taxon>Bacilli</taxon>
        <taxon>Bacillales</taxon>
        <taxon>Caryophanaceae</taxon>
        <taxon>Metasolibacillus</taxon>
    </lineage>
</organism>
<comment type="catalytic activity">
    <reaction evidence="6">
        <text>P(1),P(4)-bis(5'-adenosyl) tetraphosphate + H2O = 2 ADP + 2 H(+)</text>
        <dbReference type="Rhea" id="RHEA:24252"/>
        <dbReference type="ChEBI" id="CHEBI:15377"/>
        <dbReference type="ChEBI" id="CHEBI:15378"/>
        <dbReference type="ChEBI" id="CHEBI:58141"/>
        <dbReference type="ChEBI" id="CHEBI:456216"/>
        <dbReference type="EC" id="3.6.1.41"/>
    </reaction>
</comment>
<feature type="domain" description="HD" evidence="7">
    <location>
        <begin position="18"/>
        <end position="132"/>
    </location>
</feature>
<evidence type="ECO:0000259" key="7">
    <source>
        <dbReference type="PROSITE" id="PS51831"/>
    </source>
</evidence>
<keyword evidence="4 8" id="KW-0378">Hydrolase</keyword>
<dbReference type="GO" id="GO:0008803">
    <property type="term" value="F:bis(5'-nucleosyl)-tetraphosphatase (symmetrical) activity"/>
    <property type="evidence" value="ECO:0007669"/>
    <property type="project" value="UniProtKB-EC"/>
</dbReference>
<comment type="caution">
    <text evidence="8">The sequence shown here is derived from an EMBL/GenBank/DDBJ whole genome shotgun (WGS) entry which is preliminary data.</text>
</comment>
<evidence type="ECO:0000256" key="4">
    <source>
        <dbReference type="ARBA" id="ARBA00022801"/>
    </source>
</evidence>
<keyword evidence="3" id="KW-0547">Nucleotide-binding</keyword>
<evidence type="ECO:0000256" key="5">
    <source>
        <dbReference type="ARBA" id="ARBA00023004"/>
    </source>
</evidence>
<dbReference type="InterPro" id="IPR006675">
    <property type="entry name" value="HDIG_dom"/>
</dbReference>
<dbReference type="InterPro" id="IPR006674">
    <property type="entry name" value="HD_domain"/>
</dbReference>